<sequence length="97" mass="10717">MRRDSSGKSGVLLATGALDSLKCTQMAGDLSAEENTDHVSLRFIQSKLQHSKLATFELLVETDKRKIAVALVQEPYVVNIGELRRYQGCRVVQKATP</sequence>
<evidence type="ECO:0000313" key="1">
    <source>
        <dbReference type="EMBL" id="GBP39699.1"/>
    </source>
</evidence>
<dbReference type="EMBL" id="BGZK01000369">
    <property type="protein sequence ID" value="GBP39699.1"/>
    <property type="molecule type" value="Genomic_DNA"/>
</dbReference>
<name>A0A4C1VNH1_EUMVA</name>
<dbReference type="Proteomes" id="UP000299102">
    <property type="component" value="Unassembled WGS sequence"/>
</dbReference>
<proteinExistence type="predicted"/>
<reference evidence="1 2" key="1">
    <citation type="journal article" date="2019" name="Commun. Biol.">
        <title>The bagworm genome reveals a unique fibroin gene that provides high tensile strength.</title>
        <authorList>
            <person name="Kono N."/>
            <person name="Nakamura H."/>
            <person name="Ohtoshi R."/>
            <person name="Tomita M."/>
            <person name="Numata K."/>
            <person name="Arakawa K."/>
        </authorList>
    </citation>
    <scope>NUCLEOTIDE SEQUENCE [LARGE SCALE GENOMIC DNA]</scope>
</reference>
<dbReference type="AlphaFoldDB" id="A0A4C1VNH1"/>
<comment type="caution">
    <text evidence="1">The sequence shown here is derived from an EMBL/GenBank/DDBJ whole genome shotgun (WGS) entry which is preliminary data.</text>
</comment>
<gene>
    <name evidence="1" type="ORF">EVAR_25523_1</name>
</gene>
<dbReference type="OrthoDB" id="411871at2759"/>
<protein>
    <submittedName>
        <fullName evidence="1">Uncharacterized protein</fullName>
    </submittedName>
</protein>
<keyword evidence="2" id="KW-1185">Reference proteome</keyword>
<evidence type="ECO:0000313" key="2">
    <source>
        <dbReference type="Proteomes" id="UP000299102"/>
    </source>
</evidence>
<accession>A0A4C1VNH1</accession>
<organism evidence="1 2">
    <name type="scientific">Eumeta variegata</name>
    <name type="common">Bagworm moth</name>
    <name type="synonym">Eumeta japonica</name>
    <dbReference type="NCBI Taxonomy" id="151549"/>
    <lineage>
        <taxon>Eukaryota</taxon>
        <taxon>Metazoa</taxon>
        <taxon>Ecdysozoa</taxon>
        <taxon>Arthropoda</taxon>
        <taxon>Hexapoda</taxon>
        <taxon>Insecta</taxon>
        <taxon>Pterygota</taxon>
        <taxon>Neoptera</taxon>
        <taxon>Endopterygota</taxon>
        <taxon>Lepidoptera</taxon>
        <taxon>Glossata</taxon>
        <taxon>Ditrysia</taxon>
        <taxon>Tineoidea</taxon>
        <taxon>Psychidae</taxon>
        <taxon>Oiketicinae</taxon>
        <taxon>Eumeta</taxon>
    </lineage>
</organism>